<reference evidence="2" key="1">
    <citation type="submission" date="2011-05" db="EMBL/GenBank/DDBJ databases">
        <authorList>
            <person name="Richards S.R."/>
            <person name="Qu J."/>
            <person name="Jiang H."/>
            <person name="Jhangiani S.N."/>
            <person name="Agravi P."/>
            <person name="Goodspeed R."/>
            <person name="Gross S."/>
            <person name="Mandapat C."/>
            <person name="Jackson L."/>
            <person name="Mathew T."/>
            <person name="Pu L."/>
            <person name="Thornton R."/>
            <person name="Saada N."/>
            <person name="Wilczek-Boney K.B."/>
            <person name="Lee S."/>
            <person name="Kovar C."/>
            <person name="Wu Y."/>
            <person name="Scherer S.E."/>
            <person name="Worley K.C."/>
            <person name="Muzny D.M."/>
            <person name="Gibbs R."/>
        </authorList>
    </citation>
    <scope>NUCLEOTIDE SEQUENCE</scope>
    <source>
        <strain evidence="2">Brora</strain>
    </source>
</reference>
<organism evidence="1 2">
    <name type="scientific">Strigamia maritima</name>
    <name type="common">European centipede</name>
    <name type="synonym">Geophilus maritimus</name>
    <dbReference type="NCBI Taxonomy" id="126957"/>
    <lineage>
        <taxon>Eukaryota</taxon>
        <taxon>Metazoa</taxon>
        <taxon>Ecdysozoa</taxon>
        <taxon>Arthropoda</taxon>
        <taxon>Myriapoda</taxon>
        <taxon>Chilopoda</taxon>
        <taxon>Pleurostigmophora</taxon>
        <taxon>Geophilomorpha</taxon>
        <taxon>Linotaeniidae</taxon>
        <taxon>Strigamia</taxon>
    </lineage>
</organism>
<dbReference type="HOGENOM" id="CLU_1519744_0_0_1"/>
<evidence type="ECO:0000313" key="1">
    <source>
        <dbReference type="EnsemblMetazoa" id="SMAR010944-PA"/>
    </source>
</evidence>
<accession>T1JB14</accession>
<dbReference type="Proteomes" id="UP000014500">
    <property type="component" value="Unassembled WGS sequence"/>
</dbReference>
<protein>
    <submittedName>
        <fullName evidence="1">Uncharacterized protein</fullName>
    </submittedName>
</protein>
<reference evidence="1" key="2">
    <citation type="submission" date="2015-02" db="UniProtKB">
        <authorList>
            <consortium name="EnsemblMetazoa"/>
        </authorList>
    </citation>
    <scope>IDENTIFICATION</scope>
</reference>
<dbReference type="AlphaFoldDB" id="T1JB14"/>
<dbReference type="EMBL" id="JH432007">
    <property type="status" value="NOT_ANNOTATED_CDS"/>
    <property type="molecule type" value="Genomic_DNA"/>
</dbReference>
<proteinExistence type="predicted"/>
<sequence length="177" mass="18809">MNGDGDGIGIGGQRTIHVAAPSSVLSGHPAPPSMLQRSPFAIQELLGLNADPPLPQRAQLPPPPPLSIAYSAARGFLPPHQQQCFGDPGRMYFNSAAAAAAAAAFLPSAMGNSMGNAAAAAAAAAMLNFDPSKHQDSLTDHILHRNSMFYLYKLEETRSIETRRILVEGLDSIYYRN</sequence>
<name>T1JB14_STRMM</name>
<dbReference type="EnsemblMetazoa" id="SMAR010944-RA">
    <property type="protein sequence ID" value="SMAR010944-PA"/>
    <property type="gene ID" value="SMAR010944"/>
</dbReference>
<evidence type="ECO:0000313" key="2">
    <source>
        <dbReference type="Proteomes" id="UP000014500"/>
    </source>
</evidence>
<keyword evidence="2" id="KW-1185">Reference proteome</keyword>